<dbReference type="Gene3D" id="1.10.10.10">
    <property type="entry name" value="Winged helix-like DNA-binding domain superfamily/Winged helix DNA-binding domain"/>
    <property type="match status" value="1"/>
</dbReference>
<dbReference type="EMBL" id="JAIFZM010000008">
    <property type="protein sequence ID" value="MCG3419651.1"/>
    <property type="molecule type" value="Genomic_DNA"/>
</dbReference>
<dbReference type="Pfam" id="PF00392">
    <property type="entry name" value="GntR"/>
    <property type="match status" value="1"/>
</dbReference>
<reference evidence="10 11" key="1">
    <citation type="journal article" date="2022" name="Evol. Bioinform. Online">
        <title>Draft Genome Sequence of Oceanobacillus jordanicus Strain GSFE11, a Halotolerant Plant Growth-Promoting Bacterial Endophyte Isolated From the Jordan Valley.</title>
        <authorList>
            <person name="Alhindi T."/>
            <person name="Albdaiwi R."/>
        </authorList>
    </citation>
    <scope>NUCLEOTIDE SEQUENCE [LARGE SCALE GENOMIC DNA]</scope>
    <source>
        <strain evidence="10 11">GSFE11</strain>
    </source>
</reference>
<feature type="domain" description="HTH gntR-type" evidence="9">
    <location>
        <begin position="11"/>
        <end position="79"/>
    </location>
</feature>
<dbReference type="SMART" id="SM00345">
    <property type="entry name" value="HTH_GNTR"/>
    <property type="match status" value="1"/>
</dbReference>
<evidence type="ECO:0000256" key="8">
    <source>
        <dbReference type="ARBA" id="ARBA00023163"/>
    </source>
</evidence>
<dbReference type="RefSeq" id="WP_238020034.1">
    <property type="nucleotide sequence ID" value="NZ_JAIFZM010000008.1"/>
</dbReference>
<evidence type="ECO:0000313" key="11">
    <source>
        <dbReference type="Proteomes" id="UP001199631"/>
    </source>
</evidence>
<comment type="caution">
    <text evidence="10">The sequence shown here is derived from an EMBL/GenBank/DDBJ whole genome shotgun (WGS) entry which is preliminary data.</text>
</comment>
<evidence type="ECO:0000313" key="10">
    <source>
        <dbReference type="EMBL" id="MCG3419651.1"/>
    </source>
</evidence>
<dbReference type="PANTHER" id="PTHR46577">
    <property type="entry name" value="HTH-TYPE TRANSCRIPTIONAL REGULATORY PROTEIN GABR"/>
    <property type="match status" value="1"/>
</dbReference>
<evidence type="ECO:0000256" key="2">
    <source>
        <dbReference type="ARBA" id="ARBA00005384"/>
    </source>
</evidence>
<dbReference type="FunFam" id="3.40.640.10:FF:000023">
    <property type="entry name" value="Transcriptional regulator, GntR family"/>
    <property type="match status" value="1"/>
</dbReference>
<dbReference type="CDD" id="cd00609">
    <property type="entry name" value="AAT_like"/>
    <property type="match status" value="1"/>
</dbReference>
<dbReference type="PROSITE" id="PS50949">
    <property type="entry name" value="HTH_GNTR"/>
    <property type="match status" value="1"/>
</dbReference>
<sequence length="479" mass="54267">MEITLDRSIKKPIYKQIAEQIEKGIISGELPSDHPLPPERKLSKKLNVNRSTIVTAYDELQSIGLVVRKKGSGTYISTNIWGLSHKRIPNWERYVEDGSFFPNLPLVQKLRNETQKNKMINLASGELSPELLPSDQLTSILKENPFHEHLGYDHPLGNEGLRETISKHVETYKKMVVRPESILITSGAQQAIHLIVQCLLKPGDTVAIENPSYSFSLPVFQSAGLRTLLLPIDEYGVNPEDIISLQKKHRIRMLFLNPDFQNPTGTKMSLERRKRILELSSEYGFPIIEDDPYSLTSFEGEIGPTLKSMDKSGNVLYISSLSKVVASGLRIGWVIGPHKVIERLSDGKQQVDFGHSIFPQWIAGQFLGSSQFDQHILDLRKQLKERRNVLVSALEILAKNETNFFIPQGGIHLWCKIKQEIDEYKLLEESMKNGVAFVPGNIMGSKMGFVRFTYGRGDKQSIKEGVCRFVRALQSFDRQ</sequence>
<evidence type="ECO:0000256" key="4">
    <source>
        <dbReference type="ARBA" id="ARBA00022679"/>
    </source>
</evidence>
<accession>A0AAW5B8E3</accession>
<proteinExistence type="inferred from homology"/>
<comment type="cofactor">
    <cofactor evidence="1">
        <name>pyridoxal 5'-phosphate</name>
        <dbReference type="ChEBI" id="CHEBI:597326"/>
    </cofactor>
</comment>
<organism evidence="10 11">
    <name type="scientific">Oceanobacillus jordanicus</name>
    <dbReference type="NCBI Taxonomy" id="2867266"/>
    <lineage>
        <taxon>Bacteria</taxon>
        <taxon>Bacillati</taxon>
        <taxon>Bacillota</taxon>
        <taxon>Bacilli</taxon>
        <taxon>Bacillales</taxon>
        <taxon>Bacillaceae</taxon>
        <taxon>Oceanobacillus</taxon>
    </lineage>
</organism>
<keyword evidence="6" id="KW-0805">Transcription regulation</keyword>
<keyword evidence="11" id="KW-1185">Reference proteome</keyword>
<dbReference type="Gene3D" id="3.40.640.10">
    <property type="entry name" value="Type I PLP-dependent aspartate aminotransferase-like (Major domain)"/>
    <property type="match status" value="1"/>
</dbReference>
<dbReference type="GO" id="GO:0003700">
    <property type="term" value="F:DNA-binding transcription factor activity"/>
    <property type="evidence" value="ECO:0007669"/>
    <property type="project" value="InterPro"/>
</dbReference>
<dbReference type="InterPro" id="IPR051446">
    <property type="entry name" value="HTH_trans_reg/aminotransferase"/>
</dbReference>
<dbReference type="GO" id="GO:0008483">
    <property type="term" value="F:transaminase activity"/>
    <property type="evidence" value="ECO:0007669"/>
    <property type="project" value="UniProtKB-KW"/>
</dbReference>
<dbReference type="Gene3D" id="3.90.1150.10">
    <property type="entry name" value="Aspartate Aminotransferase, domain 1"/>
    <property type="match status" value="1"/>
</dbReference>
<dbReference type="InterPro" id="IPR015424">
    <property type="entry name" value="PyrdxlP-dep_Trfase"/>
</dbReference>
<comment type="similarity">
    <text evidence="2">In the C-terminal section; belongs to the class-I pyridoxal-phosphate-dependent aminotransferase family.</text>
</comment>
<dbReference type="InterPro" id="IPR004839">
    <property type="entry name" value="Aminotransferase_I/II_large"/>
</dbReference>
<evidence type="ECO:0000256" key="3">
    <source>
        <dbReference type="ARBA" id="ARBA00022576"/>
    </source>
</evidence>
<evidence type="ECO:0000256" key="6">
    <source>
        <dbReference type="ARBA" id="ARBA00023015"/>
    </source>
</evidence>
<dbReference type="InterPro" id="IPR036388">
    <property type="entry name" value="WH-like_DNA-bd_sf"/>
</dbReference>
<dbReference type="Pfam" id="PF00155">
    <property type="entry name" value="Aminotran_1_2"/>
    <property type="match status" value="1"/>
</dbReference>
<keyword evidence="8" id="KW-0804">Transcription</keyword>
<dbReference type="CDD" id="cd07377">
    <property type="entry name" value="WHTH_GntR"/>
    <property type="match status" value="1"/>
</dbReference>
<dbReference type="InterPro" id="IPR000524">
    <property type="entry name" value="Tscrpt_reg_HTH_GntR"/>
</dbReference>
<evidence type="ECO:0000256" key="7">
    <source>
        <dbReference type="ARBA" id="ARBA00023125"/>
    </source>
</evidence>
<name>A0AAW5B8E3_9BACI</name>
<keyword evidence="5" id="KW-0663">Pyridoxal phosphate</keyword>
<dbReference type="Proteomes" id="UP001199631">
    <property type="component" value="Unassembled WGS sequence"/>
</dbReference>
<dbReference type="GO" id="GO:0003677">
    <property type="term" value="F:DNA binding"/>
    <property type="evidence" value="ECO:0007669"/>
    <property type="project" value="UniProtKB-KW"/>
</dbReference>
<keyword evidence="3 10" id="KW-0032">Aminotransferase</keyword>
<evidence type="ECO:0000256" key="1">
    <source>
        <dbReference type="ARBA" id="ARBA00001933"/>
    </source>
</evidence>
<dbReference type="InterPro" id="IPR015422">
    <property type="entry name" value="PyrdxlP-dep_Trfase_small"/>
</dbReference>
<evidence type="ECO:0000259" key="9">
    <source>
        <dbReference type="PROSITE" id="PS50949"/>
    </source>
</evidence>
<keyword evidence="7" id="KW-0238">DNA-binding</keyword>
<protein>
    <submittedName>
        <fullName evidence="10">PLP-dependent aminotransferase family protein</fullName>
    </submittedName>
</protein>
<dbReference type="SUPFAM" id="SSF46785">
    <property type="entry name" value="Winged helix' DNA-binding domain"/>
    <property type="match status" value="1"/>
</dbReference>
<gene>
    <name evidence="10" type="ORF">K3T81_10840</name>
</gene>
<dbReference type="GO" id="GO:0030170">
    <property type="term" value="F:pyridoxal phosphate binding"/>
    <property type="evidence" value="ECO:0007669"/>
    <property type="project" value="InterPro"/>
</dbReference>
<keyword evidence="4" id="KW-0808">Transferase</keyword>
<dbReference type="InterPro" id="IPR015421">
    <property type="entry name" value="PyrdxlP-dep_Trfase_major"/>
</dbReference>
<dbReference type="PANTHER" id="PTHR46577:SF2">
    <property type="entry name" value="TRANSCRIPTIONAL REGULATORY PROTEIN"/>
    <property type="match status" value="1"/>
</dbReference>
<dbReference type="PRINTS" id="PR00035">
    <property type="entry name" value="HTHGNTR"/>
</dbReference>
<dbReference type="AlphaFoldDB" id="A0AAW5B8E3"/>
<dbReference type="SUPFAM" id="SSF53383">
    <property type="entry name" value="PLP-dependent transferases"/>
    <property type="match status" value="1"/>
</dbReference>
<dbReference type="InterPro" id="IPR036390">
    <property type="entry name" value="WH_DNA-bd_sf"/>
</dbReference>
<evidence type="ECO:0000256" key="5">
    <source>
        <dbReference type="ARBA" id="ARBA00022898"/>
    </source>
</evidence>